<feature type="transmembrane region" description="Helical" evidence="7">
    <location>
        <begin position="15"/>
        <end position="35"/>
    </location>
</feature>
<dbReference type="InterPro" id="IPR020846">
    <property type="entry name" value="MFS_dom"/>
</dbReference>
<dbReference type="InterPro" id="IPR011701">
    <property type="entry name" value="MFS"/>
</dbReference>
<feature type="transmembrane region" description="Helical" evidence="7">
    <location>
        <begin position="205"/>
        <end position="226"/>
    </location>
</feature>
<dbReference type="EMBL" id="JBHUKR010000002">
    <property type="protein sequence ID" value="MFD2414887.1"/>
    <property type="molecule type" value="Genomic_DNA"/>
</dbReference>
<dbReference type="PRINTS" id="PR01036">
    <property type="entry name" value="TCRTETB"/>
</dbReference>
<evidence type="ECO:0000313" key="10">
    <source>
        <dbReference type="Proteomes" id="UP001597417"/>
    </source>
</evidence>
<dbReference type="RefSeq" id="WP_378260171.1">
    <property type="nucleotide sequence ID" value="NZ_JBHUKR010000002.1"/>
</dbReference>
<dbReference type="PROSITE" id="PS00216">
    <property type="entry name" value="SUGAR_TRANSPORT_1"/>
    <property type="match status" value="1"/>
</dbReference>
<feature type="transmembrane region" description="Helical" evidence="7">
    <location>
        <begin position="340"/>
        <end position="357"/>
    </location>
</feature>
<feature type="transmembrane region" description="Helical" evidence="7">
    <location>
        <begin position="363"/>
        <end position="383"/>
    </location>
</feature>
<protein>
    <submittedName>
        <fullName evidence="9">MFS transporter</fullName>
    </submittedName>
</protein>
<evidence type="ECO:0000256" key="3">
    <source>
        <dbReference type="ARBA" id="ARBA00022475"/>
    </source>
</evidence>
<feature type="transmembrane region" description="Helical" evidence="7">
    <location>
        <begin position="84"/>
        <end position="102"/>
    </location>
</feature>
<evidence type="ECO:0000313" key="9">
    <source>
        <dbReference type="EMBL" id="MFD2414887.1"/>
    </source>
</evidence>
<evidence type="ECO:0000256" key="7">
    <source>
        <dbReference type="SAM" id="Phobius"/>
    </source>
</evidence>
<dbReference type="PANTHER" id="PTHR42718:SF46">
    <property type="entry name" value="BLR6921 PROTEIN"/>
    <property type="match status" value="1"/>
</dbReference>
<keyword evidence="2" id="KW-0813">Transport</keyword>
<dbReference type="Pfam" id="PF07690">
    <property type="entry name" value="MFS_1"/>
    <property type="match status" value="1"/>
</dbReference>
<keyword evidence="10" id="KW-1185">Reference proteome</keyword>
<feature type="transmembrane region" description="Helical" evidence="7">
    <location>
        <begin position="143"/>
        <end position="168"/>
    </location>
</feature>
<evidence type="ECO:0000256" key="4">
    <source>
        <dbReference type="ARBA" id="ARBA00022692"/>
    </source>
</evidence>
<keyword evidence="4 7" id="KW-0812">Transmembrane</keyword>
<dbReference type="Proteomes" id="UP001597417">
    <property type="component" value="Unassembled WGS sequence"/>
</dbReference>
<evidence type="ECO:0000256" key="1">
    <source>
        <dbReference type="ARBA" id="ARBA00004651"/>
    </source>
</evidence>
<evidence type="ECO:0000256" key="6">
    <source>
        <dbReference type="ARBA" id="ARBA00023136"/>
    </source>
</evidence>
<comment type="subcellular location">
    <subcellularLocation>
        <location evidence="1">Cell membrane</location>
        <topology evidence="1">Multi-pass membrane protein</topology>
    </subcellularLocation>
</comment>
<feature type="transmembrane region" description="Helical" evidence="7">
    <location>
        <begin position="174"/>
        <end position="193"/>
    </location>
</feature>
<accession>A0ABW5FM40</accession>
<evidence type="ECO:0000256" key="2">
    <source>
        <dbReference type="ARBA" id="ARBA00022448"/>
    </source>
</evidence>
<feature type="transmembrane region" description="Helical" evidence="7">
    <location>
        <begin position="55"/>
        <end position="72"/>
    </location>
</feature>
<dbReference type="SUPFAM" id="SSF103473">
    <property type="entry name" value="MFS general substrate transporter"/>
    <property type="match status" value="1"/>
</dbReference>
<feature type="transmembrane region" description="Helical" evidence="7">
    <location>
        <begin position="444"/>
        <end position="468"/>
    </location>
</feature>
<evidence type="ECO:0000259" key="8">
    <source>
        <dbReference type="PROSITE" id="PS50850"/>
    </source>
</evidence>
<keyword evidence="3" id="KW-1003">Cell membrane</keyword>
<proteinExistence type="predicted"/>
<feature type="transmembrane region" description="Helical" evidence="7">
    <location>
        <begin position="310"/>
        <end position="328"/>
    </location>
</feature>
<sequence length="490" mass="50243">MSTTEGAALPDPRRWVALATISLATLMVVLDASIINVALPQAQHALGISDANRHWAVTGYAVTFGGLLLLGGRIADFFGRRRMLIVGLVGFAVASALGGLAANTTMLVLARILQGAFAAVLSPAALSLVTVTFTEPRERARAFGVFGAVQGAGGALGLIAGGLLTQFLDWRWCLLVNLPISAIAVAGTLCAARESAATGPRRLDVPGALLATSGSVGLVVGFTLAGESADGWASPPVLVVLVASVTLLAGFAVRQHRAQAPMLPLRIITDRTRGGAFAAAMLVGTGMFGMFLFLAYYLQRNLGYGPLKSGLAFLPFCAGVVFVPLFFAPRLTHLGPRPPMAIGMTIAAAGMFWLTTIDGSRGLVGGALIPLVLMGFGLGLVFTPMNSTALSGIDPGDAGVASGLVNATQQLGGALGVALLNTLYTLARQNSQTGAPGDPFDADLAAYHLAFTVTGILFVIALLCVLVVMRNPAPEPGVAPAPEGSAHSRP</sequence>
<comment type="caution">
    <text evidence="9">The sequence shown here is derived from an EMBL/GenBank/DDBJ whole genome shotgun (WGS) entry which is preliminary data.</text>
</comment>
<dbReference type="PANTHER" id="PTHR42718">
    <property type="entry name" value="MAJOR FACILITATOR SUPERFAMILY MULTIDRUG TRANSPORTER MFSC"/>
    <property type="match status" value="1"/>
</dbReference>
<dbReference type="InterPro" id="IPR005829">
    <property type="entry name" value="Sugar_transporter_CS"/>
</dbReference>
<evidence type="ECO:0000256" key="5">
    <source>
        <dbReference type="ARBA" id="ARBA00022989"/>
    </source>
</evidence>
<name>A0ABW5FM40_9PSEU</name>
<keyword evidence="5 7" id="KW-1133">Transmembrane helix</keyword>
<dbReference type="CDD" id="cd17321">
    <property type="entry name" value="MFS_MMR_MDR_like"/>
    <property type="match status" value="1"/>
</dbReference>
<dbReference type="Gene3D" id="1.20.1250.20">
    <property type="entry name" value="MFS general substrate transporter like domains"/>
    <property type="match status" value="1"/>
</dbReference>
<reference evidence="10" key="1">
    <citation type="journal article" date="2019" name="Int. J. Syst. Evol. Microbiol.">
        <title>The Global Catalogue of Microorganisms (GCM) 10K type strain sequencing project: providing services to taxonomists for standard genome sequencing and annotation.</title>
        <authorList>
            <consortium name="The Broad Institute Genomics Platform"/>
            <consortium name="The Broad Institute Genome Sequencing Center for Infectious Disease"/>
            <person name="Wu L."/>
            <person name="Ma J."/>
        </authorList>
    </citation>
    <scope>NUCLEOTIDE SEQUENCE [LARGE SCALE GENOMIC DNA]</scope>
    <source>
        <strain evidence="10">CGMCC 4.7645</strain>
    </source>
</reference>
<feature type="transmembrane region" description="Helical" evidence="7">
    <location>
        <begin position="232"/>
        <end position="253"/>
    </location>
</feature>
<dbReference type="InterPro" id="IPR036259">
    <property type="entry name" value="MFS_trans_sf"/>
</dbReference>
<gene>
    <name evidence="9" type="ORF">ACFSXZ_00915</name>
</gene>
<dbReference type="Gene3D" id="1.20.1720.10">
    <property type="entry name" value="Multidrug resistance protein D"/>
    <property type="match status" value="1"/>
</dbReference>
<feature type="transmembrane region" description="Helical" evidence="7">
    <location>
        <begin position="108"/>
        <end position="131"/>
    </location>
</feature>
<feature type="domain" description="Major facilitator superfamily (MFS) profile" evidence="8">
    <location>
        <begin position="17"/>
        <end position="473"/>
    </location>
</feature>
<organism evidence="9 10">
    <name type="scientific">Amycolatopsis pigmentata</name>
    <dbReference type="NCBI Taxonomy" id="450801"/>
    <lineage>
        <taxon>Bacteria</taxon>
        <taxon>Bacillati</taxon>
        <taxon>Actinomycetota</taxon>
        <taxon>Actinomycetes</taxon>
        <taxon>Pseudonocardiales</taxon>
        <taxon>Pseudonocardiaceae</taxon>
        <taxon>Amycolatopsis</taxon>
    </lineage>
</organism>
<feature type="transmembrane region" description="Helical" evidence="7">
    <location>
        <begin position="404"/>
        <end position="424"/>
    </location>
</feature>
<feature type="transmembrane region" description="Helical" evidence="7">
    <location>
        <begin position="274"/>
        <end position="298"/>
    </location>
</feature>
<dbReference type="PROSITE" id="PS50850">
    <property type="entry name" value="MFS"/>
    <property type="match status" value="1"/>
</dbReference>
<keyword evidence="6 7" id="KW-0472">Membrane</keyword>